<dbReference type="Pfam" id="PF24686">
    <property type="entry name" value="FLQE3_permease"/>
    <property type="match status" value="1"/>
</dbReference>
<keyword evidence="1" id="KW-0472">Membrane</keyword>
<protein>
    <recommendedName>
        <fullName evidence="4">ABC transporter permease</fullName>
    </recommendedName>
</protein>
<evidence type="ECO:0000313" key="2">
    <source>
        <dbReference type="EMBL" id="MDT0328598.1"/>
    </source>
</evidence>
<keyword evidence="1" id="KW-1133">Transmembrane helix</keyword>
<dbReference type="EMBL" id="JAVREP010000005">
    <property type="protein sequence ID" value="MDT0328598.1"/>
    <property type="molecule type" value="Genomic_DNA"/>
</dbReference>
<feature type="transmembrane region" description="Helical" evidence="1">
    <location>
        <begin position="363"/>
        <end position="387"/>
    </location>
</feature>
<feature type="transmembrane region" description="Helical" evidence="1">
    <location>
        <begin position="399"/>
        <end position="418"/>
    </location>
</feature>
<feature type="transmembrane region" description="Helical" evidence="1">
    <location>
        <begin position="475"/>
        <end position="495"/>
    </location>
</feature>
<feature type="transmembrane region" description="Helical" evidence="1">
    <location>
        <begin position="319"/>
        <end position="342"/>
    </location>
</feature>
<gene>
    <name evidence="2" type="ORF">RM479_09240</name>
</gene>
<evidence type="ECO:0000313" key="3">
    <source>
        <dbReference type="Proteomes" id="UP001183390"/>
    </source>
</evidence>
<keyword evidence="1" id="KW-0812">Transmembrane</keyword>
<feature type="transmembrane region" description="Helical" evidence="1">
    <location>
        <begin position="90"/>
        <end position="114"/>
    </location>
</feature>
<feature type="transmembrane region" description="Helical" evidence="1">
    <location>
        <begin position="155"/>
        <end position="173"/>
    </location>
</feature>
<dbReference type="InterPro" id="IPR056926">
    <property type="entry name" value="FLQE3_permease"/>
</dbReference>
<feature type="transmembrane region" description="Helical" evidence="1">
    <location>
        <begin position="425"/>
        <end position="446"/>
    </location>
</feature>
<accession>A0ABU2M7F8</accession>
<dbReference type="Proteomes" id="UP001183390">
    <property type="component" value="Unassembled WGS sequence"/>
</dbReference>
<sequence>MRRLTAATALELRLQARYGIVPVAVALGVLWTLVLLAVPGGAAATVAAPLLFLDTAGFGALFGAFLLLFERVEGTRWALAVTPLRPVEGVTARVGTLTVLASCVALPMVAAALRDRPADLVWSVPVALGGVALTSVLLITACLALGARRPDPPRFLLAVPLVVAPLVVVPLVHTTGVLAHPLMYAVPTTAGAELIHRGLAAEPTAASPALVIGVVYALAWAVLGLFLALPDSDPEERPAGPRARRRRGGVPVRAAGRGRVPAIARLARADLFGTGRDPLLLLLLCGPVLLALALRVLFAPVAGFLLDSFGFDLRAHAPAVLAALVLLHVPMMFGVVQGLRAVEERDDGTLLVLRVSPVSVSAYLAYRMGLAGSASLVGLLVALPLSGPGLGGGASVPPAAVLVAALQAPLLVASMIAFTDNKVEALVAVKVIGAVLVLCPVLAWSLPSPWNLLLAVFPPAWSALALPGYDPGPLSAWWCLLGGCLTSGAVGALLVRRARARVENA</sequence>
<comment type="caution">
    <text evidence="2">The sequence shown here is derived from an EMBL/GenBank/DDBJ whole genome shotgun (WGS) entry which is preliminary data.</text>
</comment>
<reference evidence="3" key="1">
    <citation type="submission" date="2023-07" db="EMBL/GenBank/DDBJ databases">
        <title>30 novel species of actinomycetes from the DSMZ collection.</title>
        <authorList>
            <person name="Nouioui I."/>
        </authorList>
    </citation>
    <scope>NUCLEOTIDE SEQUENCE [LARGE SCALE GENOMIC DNA]</scope>
    <source>
        <strain evidence="3">DSM 44743</strain>
    </source>
</reference>
<feature type="transmembrane region" description="Helical" evidence="1">
    <location>
        <begin position="46"/>
        <end position="69"/>
    </location>
</feature>
<feature type="transmembrane region" description="Helical" evidence="1">
    <location>
        <begin position="279"/>
        <end position="299"/>
    </location>
</feature>
<organism evidence="2 3">
    <name type="scientific">Nocardiopsis lambiniae</name>
    <dbReference type="NCBI Taxonomy" id="3075539"/>
    <lineage>
        <taxon>Bacteria</taxon>
        <taxon>Bacillati</taxon>
        <taxon>Actinomycetota</taxon>
        <taxon>Actinomycetes</taxon>
        <taxon>Streptosporangiales</taxon>
        <taxon>Nocardiopsidaceae</taxon>
        <taxon>Nocardiopsis</taxon>
    </lineage>
</organism>
<proteinExistence type="predicted"/>
<dbReference type="RefSeq" id="WP_311511320.1">
    <property type="nucleotide sequence ID" value="NZ_JAVREP010000005.1"/>
</dbReference>
<feature type="transmembrane region" description="Helical" evidence="1">
    <location>
        <begin position="20"/>
        <end position="40"/>
    </location>
</feature>
<keyword evidence="3" id="KW-1185">Reference proteome</keyword>
<name>A0ABU2M7F8_9ACTN</name>
<evidence type="ECO:0008006" key="4">
    <source>
        <dbReference type="Google" id="ProtNLM"/>
    </source>
</evidence>
<feature type="transmembrane region" description="Helical" evidence="1">
    <location>
        <begin position="209"/>
        <end position="229"/>
    </location>
</feature>
<feature type="transmembrane region" description="Helical" evidence="1">
    <location>
        <begin position="120"/>
        <end position="143"/>
    </location>
</feature>
<evidence type="ECO:0000256" key="1">
    <source>
        <dbReference type="SAM" id="Phobius"/>
    </source>
</evidence>